<dbReference type="AlphaFoldDB" id="A0AAW2Q193"/>
<dbReference type="SUPFAM" id="SSF56219">
    <property type="entry name" value="DNase I-like"/>
    <property type="match status" value="1"/>
</dbReference>
<sequence>MVSTSLSSKRRPQWRSGIGKPLYPDAITRACTRLDFARVCVMLDISSKLSKHIVIMVLSEDGKTASTDASGTDPTGTEGDFGCLGDQFVHCDVYIRYLHIHVFITIAYGVNDVVGQRLWWAELGRISHTVCDVLWLVGGNFNTVLDDSEVCGKSWDIRGAAEEFQGCLRDTTLITLLMQGGWFSWHNCSRDSRSLWKLLDRLLVNDCWPGAWPNTFYVSLNAQTSDYSPLVLRGDDAGHNVSMFRFDNYLTLSSKFLPSVQRVWKHHIVGTTMFAITRKLKALKPIFRAQRQKKGDMSTNVKPATTFLDSAQALLA</sequence>
<accession>A0AAW2Q193</accession>
<dbReference type="Gene3D" id="3.60.10.10">
    <property type="entry name" value="Endonuclease/exonuclease/phosphatase"/>
    <property type="match status" value="1"/>
</dbReference>
<organism evidence="1">
    <name type="scientific">Sesamum radiatum</name>
    <name type="common">Black benniseed</name>
    <dbReference type="NCBI Taxonomy" id="300843"/>
    <lineage>
        <taxon>Eukaryota</taxon>
        <taxon>Viridiplantae</taxon>
        <taxon>Streptophyta</taxon>
        <taxon>Embryophyta</taxon>
        <taxon>Tracheophyta</taxon>
        <taxon>Spermatophyta</taxon>
        <taxon>Magnoliopsida</taxon>
        <taxon>eudicotyledons</taxon>
        <taxon>Gunneridae</taxon>
        <taxon>Pentapetalae</taxon>
        <taxon>asterids</taxon>
        <taxon>lamiids</taxon>
        <taxon>Lamiales</taxon>
        <taxon>Pedaliaceae</taxon>
        <taxon>Sesamum</taxon>
    </lineage>
</organism>
<evidence type="ECO:0000313" key="1">
    <source>
        <dbReference type="EMBL" id="KAL0361528.1"/>
    </source>
</evidence>
<reference evidence="1" key="2">
    <citation type="journal article" date="2024" name="Plant">
        <title>Genomic evolution and insights into agronomic trait innovations of Sesamum species.</title>
        <authorList>
            <person name="Miao H."/>
            <person name="Wang L."/>
            <person name="Qu L."/>
            <person name="Liu H."/>
            <person name="Sun Y."/>
            <person name="Le M."/>
            <person name="Wang Q."/>
            <person name="Wei S."/>
            <person name="Zheng Y."/>
            <person name="Lin W."/>
            <person name="Duan Y."/>
            <person name="Cao H."/>
            <person name="Xiong S."/>
            <person name="Wang X."/>
            <person name="Wei L."/>
            <person name="Li C."/>
            <person name="Ma Q."/>
            <person name="Ju M."/>
            <person name="Zhao R."/>
            <person name="Li G."/>
            <person name="Mu C."/>
            <person name="Tian Q."/>
            <person name="Mei H."/>
            <person name="Zhang T."/>
            <person name="Gao T."/>
            <person name="Zhang H."/>
        </authorList>
    </citation>
    <scope>NUCLEOTIDE SEQUENCE</scope>
    <source>
        <strain evidence="1">G02</strain>
    </source>
</reference>
<name>A0AAW2Q193_SESRA</name>
<dbReference type="PANTHER" id="PTHR33710">
    <property type="entry name" value="BNAC02G09200D PROTEIN"/>
    <property type="match status" value="1"/>
</dbReference>
<proteinExistence type="predicted"/>
<dbReference type="PANTHER" id="PTHR33710:SF64">
    <property type="entry name" value="ENDONUCLEASE_EXONUCLEASE_PHOSPHATASE DOMAIN-CONTAINING PROTEIN"/>
    <property type="match status" value="1"/>
</dbReference>
<comment type="caution">
    <text evidence="1">The sequence shown here is derived from an EMBL/GenBank/DDBJ whole genome shotgun (WGS) entry which is preliminary data.</text>
</comment>
<gene>
    <name evidence="1" type="ORF">Sradi_3837300</name>
</gene>
<protein>
    <submittedName>
        <fullName evidence="1">Uncharacterized protein</fullName>
    </submittedName>
</protein>
<dbReference type="InterPro" id="IPR036691">
    <property type="entry name" value="Endo/exonu/phosph_ase_sf"/>
</dbReference>
<dbReference type="EMBL" id="JACGWJ010000016">
    <property type="protein sequence ID" value="KAL0361528.1"/>
    <property type="molecule type" value="Genomic_DNA"/>
</dbReference>
<reference evidence="1" key="1">
    <citation type="submission" date="2020-06" db="EMBL/GenBank/DDBJ databases">
        <authorList>
            <person name="Li T."/>
            <person name="Hu X."/>
            <person name="Zhang T."/>
            <person name="Song X."/>
            <person name="Zhang H."/>
            <person name="Dai N."/>
            <person name="Sheng W."/>
            <person name="Hou X."/>
            <person name="Wei L."/>
        </authorList>
    </citation>
    <scope>NUCLEOTIDE SEQUENCE</scope>
    <source>
        <strain evidence="1">G02</strain>
        <tissue evidence="1">Leaf</tissue>
    </source>
</reference>